<dbReference type="SUPFAM" id="SSF55383">
    <property type="entry name" value="Copper amine oxidase, domain N"/>
    <property type="match status" value="1"/>
</dbReference>
<dbReference type="EMBL" id="BOSE01000002">
    <property type="protein sequence ID" value="GIP15796.1"/>
    <property type="molecule type" value="Genomic_DNA"/>
</dbReference>
<proteinExistence type="predicted"/>
<dbReference type="InterPro" id="IPR036582">
    <property type="entry name" value="Mao_N_sf"/>
</dbReference>
<evidence type="ECO:0000256" key="1">
    <source>
        <dbReference type="ARBA" id="ARBA00022729"/>
    </source>
</evidence>
<gene>
    <name evidence="4" type="ORF">J40TS1_14380</name>
</gene>
<reference evidence="4" key="1">
    <citation type="submission" date="2021-03" db="EMBL/GenBank/DDBJ databases">
        <title>Antimicrobial resistance genes in bacteria isolated from Japanese honey, and their potential for conferring macrolide and lincosamide resistance in the American foulbrood pathogen Paenibacillus larvae.</title>
        <authorList>
            <person name="Okamoto M."/>
            <person name="Kumagai M."/>
            <person name="Kanamori H."/>
            <person name="Takamatsu D."/>
        </authorList>
    </citation>
    <scope>NUCLEOTIDE SEQUENCE</scope>
    <source>
        <strain evidence="4">J40TS1</strain>
    </source>
</reference>
<sequence>MKKMIAMILSMMMVISLAGSVTAASKVPTFKVDGRLFVTPAGEPQPYINKDNRTMGSLRLIANALGVESKNIKWDNAKQTATLSRGSNTVSVTVGKKVITVNGKSVTMDTVAEMKQGRVFIPARFIGQGLGVKISFDSASNTVNFITGDKEVVNHNFADYGLKEVKALPISIAAGGLEFTYHDAFLYKANSVEGKALQQKYKFDEYDLANHILFMKVTITNKTNKSIARDYSDLQLKIGALTAMGKTLSYGFSNNDDYLYTWSLEPSESVTGYVALLKKDDSPIDFIVISSKHGTINNPVLIAEKVN</sequence>
<keyword evidence="1 2" id="KW-0732">Signal</keyword>
<dbReference type="InterPro" id="IPR012854">
    <property type="entry name" value="Cu_amine_oxidase-like_N"/>
</dbReference>
<keyword evidence="5" id="KW-1185">Reference proteome</keyword>
<feature type="domain" description="Copper amine oxidase-like N-terminal" evidence="3">
    <location>
        <begin position="43"/>
        <end position="143"/>
    </location>
</feature>
<evidence type="ECO:0000259" key="3">
    <source>
        <dbReference type="Pfam" id="PF07833"/>
    </source>
</evidence>
<feature type="signal peptide" evidence="2">
    <location>
        <begin position="1"/>
        <end position="23"/>
    </location>
</feature>
<dbReference type="Pfam" id="PF07833">
    <property type="entry name" value="Cu_amine_oxidN1"/>
    <property type="match status" value="1"/>
</dbReference>
<dbReference type="Gene3D" id="2.60.40.1240">
    <property type="match status" value="1"/>
</dbReference>
<organism evidence="4 5">
    <name type="scientific">Paenibacillus montaniterrae</name>
    <dbReference type="NCBI Taxonomy" id="429341"/>
    <lineage>
        <taxon>Bacteria</taxon>
        <taxon>Bacillati</taxon>
        <taxon>Bacillota</taxon>
        <taxon>Bacilli</taxon>
        <taxon>Bacillales</taxon>
        <taxon>Paenibacillaceae</taxon>
        <taxon>Paenibacillus</taxon>
    </lineage>
</organism>
<dbReference type="InterPro" id="IPR029050">
    <property type="entry name" value="Immunoprotect_excell_Ig-like"/>
</dbReference>
<dbReference type="Gene3D" id="3.30.457.10">
    <property type="entry name" value="Copper amine oxidase-like, N-terminal domain"/>
    <property type="match status" value="1"/>
</dbReference>
<protein>
    <recommendedName>
        <fullName evidence="3">Copper amine oxidase-like N-terminal domain-containing protein</fullName>
    </recommendedName>
</protein>
<dbReference type="Proteomes" id="UP000683139">
    <property type="component" value="Unassembled WGS sequence"/>
</dbReference>
<feature type="chain" id="PRO_5037081736" description="Copper amine oxidase-like N-terminal domain-containing protein" evidence="2">
    <location>
        <begin position="24"/>
        <end position="307"/>
    </location>
</feature>
<name>A0A919YPA4_9BACL</name>
<evidence type="ECO:0000313" key="5">
    <source>
        <dbReference type="Proteomes" id="UP000683139"/>
    </source>
</evidence>
<comment type="caution">
    <text evidence="4">The sequence shown here is derived from an EMBL/GenBank/DDBJ whole genome shotgun (WGS) entry which is preliminary data.</text>
</comment>
<accession>A0A919YPA4</accession>
<dbReference type="RefSeq" id="WP_213514066.1">
    <property type="nucleotide sequence ID" value="NZ_BOSE01000002.1"/>
</dbReference>
<dbReference type="AlphaFoldDB" id="A0A919YPA4"/>
<evidence type="ECO:0000256" key="2">
    <source>
        <dbReference type="SAM" id="SignalP"/>
    </source>
</evidence>
<evidence type="ECO:0000313" key="4">
    <source>
        <dbReference type="EMBL" id="GIP15796.1"/>
    </source>
</evidence>